<name>A0ABQ8JCX2_DERPT</name>
<accession>A0ABQ8JCX2</accession>
<evidence type="ECO:0000313" key="2">
    <source>
        <dbReference type="EMBL" id="KAH9420403.1"/>
    </source>
</evidence>
<keyword evidence="3" id="KW-1185">Reference proteome</keyword>
<gene>
    <name evidence="2" type="ORF">DERP_014022</name>
</gene>
<dbReference type="EMBL" id="NJHN03000049">
    <property type="protein sequence ID" value="KAH9420403.1"/>
    <property type="molecule type" value="Genomic_DNA"/>
</dbReference>
<organism evidence="2 3">
    <name type="scientific">Dermatophagoides pteronyssinus</name>
    <name type="common">European house dust mite</name>
    <dbReference type="NCBI Taxonomy" id="6956"/>
    <lineage>
        <taxon>Eukaryota</taxon>
        <taxon>Metazoa</taxon>
        <taxon>Ecdysozoa</taxon>
        <taxon>Arthropoda</taxon>
        <taxon>Chelicerata</taxon>
        <taxon>Arachnida</taxon>
        <taxon>Acari</taxon>
        <taxon>Acariformes</taxon>
        <taxon>Sarcoptiformes</taxon>
        <taxon>Astigmata</taxon>
        <taxon>Psoroptidia</taxon>
        <taxon>Analgoidea</taxon>
        <taxon>Pyroglyphidae</taxon>
        <taxon>Dermatophagoidinae</taxon>
        <taxon>Dermatophagoides</taxon>
    </lineage>
</organism>
<comment type="caution">
    <text evidence="2">The sequence shown here is derived from an EMBL/GenBank/DDBJ whole genome shotgun (WGS) entry which is preliminary data.</text>
</comment>
<reference evidence="2 3" key="1">
    <citation type="journal article" date="2018" name="J. Allergy Clin. Immunol.">
        <title>High-quality assembly of Dermatophagoides pteronyssinus genome and transcriptome reveals a wide range of novel allergens.</title>
        <authorList>
            <person name="Liu X.Y."/>
            <person name="Yang K.Y."/>
            <person name="Wang M.Q."/>
            <person name="Kwok J.S."/>
            <person name="Zeng X."/>
            <person name="Yang Z."/>
            <person name="Xiao X.J."/>
            <person name="Lau C.P."/>
            <person name="Li Y."/>
            <person name="Huang Z.M."/>
            <person name="Ba J.G."/>
            <person name="Yim A.K."/>
            <person name="Ouyang C.Y."/>
            <person name="Ngai S.M."/>
            <person name="Chan T.F."/>
            <person name="Leung E.L."/>
            <person name="Liu L."/>
            <person name="Liu Z.G."/>
            <person name="Tsui S.K."/>
        </authorList>
    </citation>
    <scope>NUCLEOTIDE SEQUENCE [LARGE SCALE GENOMIC DNA]</scope>
    <source>
        <strain evidence="2">Derp</strain>
    </source>
</reference>
<sequence>MFHTNVKSNKQTNKTLPTKGSYGDGLMALKILSILHKQAKSLINLAKNENQTTIFLSKTSGAFHLFRITLDVN</sequence>
<feature type="compositionally biased region" description="Polar residues" evidence="1">
    <location>
        <begin position="1"/>
        <end position="18"/>
    </location>
</feature>
<evidence type="ECO:0000256" key="1">
    <source>
        <dbReference type="SAM" id="MobiDB-lite"/>
    </source>
</evidence>
<proteinExistence type="predicted"/>
<reference evidence="2 3" key="2">
    <citation type="journal article" date="2022" name="Mol. Biol. Evol.">
        <title>Comparative Genomics Reveals Insights into the Divergent Evolution of Astigmatic Mites and Household Pest Adaptations.</title>
        <authorList>
            <person name="Xiong Q."/>
            <person name="Wan A.T."/>
            <person name="Liu X."/>
            <person name="Fung C.S."/>
            <person name="Xiao X."/>
            <person name="Malainual N."/>
            <person name="Hou J."/>
            <person name="Wang L."/>
            <person name="Wang M."/>
            <person name="Yang K.Y."/>
            <person name="Cui Y."/>
            <person name="Leung E.L."/>
            <person name="Nong W."/>
            <person name="Shin S.K."/>
            <person name="Au S.W."/>
            <person name="Jeong K.Y."/>
            <person name="Chew F.T."/>
            <person name="Hui J.H."/>
            <person name="Leung T.F."/>
            <person name="Tungtrongchitr A."/>
            <person name="Zhong N."/>
            <person name="Liu Z."/>
            <person name="Tsui S.K."/>
        </authorList>
    </citation>
    <scope>NUCLEOTIDE SEQUENCE [LARGE SCALE GENOMIC DNA]</scope>
    <source>
        <strain evidence="2">Derp</strain>
    </source>
</reference>
<dbReference type="Proteomes" id="UP000887458">
    <property type="component" value="Unassembled WGS sequence"/>
</dbReference>
<protein>
    <submittedName>
        <fullName evidence="2">Uncharacterized protein</fullName>
    </submittedName>
</protein>
<feature type="region of interest" description="Disordered" evidence="1">
    <location>
        <begin position="1"/>
        <end position="20"/>
    </location>
</feature>
<evidence type="ECO:0000313" key="3">
    <source>
        <dbReference type="Proteomes" id="UP000887458"/>
    </source>
</evidence>